<evidence type="ECO:0000256" key="2">
    <source>
        <dbReference type="ARBA" id="ARBA00022448"/>
    </source>
</evidence>
<keyword evidence="2 7" id="KW-0813">Transport</keyword>
<feature type="transmembrane region" description="Helical" evidence="7">
    <location>
        <begin position="268"/>
        <end position="293"/>
    </location>
</feature>
<dbReference type="PANTHER" id="PTHR43386">
    <property type="entry name" value="OLIGOPEPTIDE TRANSPORT SYSTEM PERMEASE PROTEIN APPC"/>
    <property type="match status" value="1"/>
</dbReference>
<dbReference type="Gene3D" id="1.10.3720.10">
    <property type="entry name" value="MetI-like"/>
    <property type="match status" value="1"/>
</dbReference>
<dbReference type="InterPro" id="IPR000515">
    <property type="entry name" value="MetI-like"/>
</dbReference>
<gene>
    <name evidence="9" type="ORF">GCM10009682_41510</name>
</gene>
<keyword evidence="6 7" id="KW-0472">Membrane</keyword>
<dbReference type="PANTHER" id="PTHR43386:SF1">
    <property type="entry name" value="D,D-DIPEPTIDE TRANSPORT SYSTEM PERMEASE PROTEIN DDPC-RELATED"/>
    <property type="match status" value="1"/>
</dbReference>
<organism evidence="9 10">
    <name type="scientific">Luedemannella flava</name>
    <dbReference type="NCBI Taxonomy" id="349316"/>
    <lineage>
        <taxon>Bacteria</taxon>
        <taxon>Bacillati</taxon>
        <taxon>Actinomycetota</taxon>
        <taxon>Actinomycetes</taxon>
        <taxon>Micromonosporales</taxon>
        <taxon>Micromonosporaceae</taxon>
        <taxon>Luedemannella</taxon>
    </lineage>
</organism>
<keyword evidence="3" id="KW-1003">Cell membrane</keyword>
<feature type="transmembrane region" description="Helical" evidence="7">
    <location>
        <begin position="320"/>
        <end position="340"/>
    </location>
</feature>
<sequence>MSETTTSGDRLVGSADGDVELAVAGGGSAESPKRPKELIGRSPNQLAWVRLKRDRTAMVSGIIVLLFAVVAIAAPLIEWLYGYGPNVGNSNLLDRSGLPLGYLGGIDFTSNNASNHPHFLGVEPQTGRDIFIRLIYGARTSLVIAVSASIISIIIGAVIGVMAGYFGGWIDSVLNWFIDFMLAFPFILFSIAAIPVINTWIGDEVGDVSPTKRIITIIVIFSVFGWLYTARLVRGQVLSLREREYVEAARAAGASGWHIMFRQILPNLWAPILVTFSLSLPATVTAEAALSFLNIGVIEPTPDWGRMINASVPWIQADPMYTFIPGFAIWVLVLTFNLFGDALRDALDPKSAK</sequence>
<dbReference type="RefSeq" id="WP_344134734.1">
    <property type="nucleotide sequence ID" value="NZ_BAAALT010000143.1"/>
</dbReference>
<evidence type="ECO:0000256" key="7">
    <source>
        <dbReference type="RuleBase" id="RU363032"/>
    </source>
</evidence>
<dbReference type="EMBL" id="BAAALT010000143">
    <property type="protein sequence ID" value="GAA1816333.1"/>
    <property type="molecule type" value="Genomic_DNA"/>
</dbReference>
<feature type="transmembrane region" description="Helical" evidence="7">
    <location>
        <begin position="214"/>
        <end position="233"/>
    </location>
</feature>
<dbReference type="Proteomes" id="UP001500218">
    <property type="component" value="Unassembled WGS sequence"/>
</dbReference>
<accession>A0ABP4YHS8</accession>
<evidence type="ECO:0000256" key="5">
    <source>
        <dbReference type="ARBA" id="ARBA00022989"/>
    </source>
</evidence>
<dbReference type="Pfam" id="PF12911">
    <property type="entry name" value="OppC_N"/>
    <property type="match status" value="1"/>
</dbReference>
<feature type="transmembrane region" description="Helical" evidence="7">
    <location>
        <begin position="57"/>
        <end position="77"/>
    </location>
</feature>
<dbReference type="CDD" id="cd06261">
    <property type="entry name" value="TM_PBP2"/>
    <property type="match status" value="1"/>
</dbReference>
<evidence type="ECO:0000313" key="10">
    <source>
        <dbReference type="Proteomes" id="UP001500218"/>
    </source>
</evidence>
<dbReference type="SUPFAM" id="SSF161098">
    <property type="entry name" value="MetI-like"/>
    <property type="match status" value="1"/>
</dbReference>
<evidence type="ECO:0000256" key="1">
    <source>
        <dbReference type="ARBA" id="ARBA00004651"/>
    </source>
</evidence>
<evidence type="ECO:0000256" key="6">
    <source>
        <dbReference type="ARBA" id="ARBA00023136"/>
    </source>
</evidence>
<proteinExistence type="inferred from homology"/>
<evidence type="ECO:0000256" key="4">
    <source>
        <dbReference type="ARBA" id="ARBA00022692"/>
    </source>
</evidence>
<feature type="transmembrane region" description="Helical" evidence="7">
    <location>
        <begin position="173"/>
        <end position="194"/>
    </location>
</feature>
<reference evidence="10" key="1">
    <citation type="journal article" date="2019" name="Int. J. Syst. Evol. Microbiol.">
        <title>The Global Catalogue of Microorganisms (GCM) 10K type strain sequencing project: providing services to taxonomists for standard genome sequencing and annotation.</title>
        <authorList>
            <consortium name="The Broad Institute Genomics Platform"/>
            <consortium name="The Broad Institute Genome Sequencing Center for Infectious Disease"/>
            <person name="Wu L."/>
            <person name="Ma J."/>
        </authorList>
    </citation>
    <scope>NUCLEOTIDE SEQUENCE [LARGE SCALE GENOMIC DNA]</scope>
    <source>
        <strain evidence="10">JCM 13250</strain>
    </source>
</reference>
<dbReference type="InterPro" id="IPR035906">
    <property type="entry name" value="MetI-like_sf"/>
</dbReference>
<comment type="caution">
    <text evidence="9">The sequence shown here is derived from an EMBL/GenBank/DDBJ whole genome shotgun (WGS) entry which is preliminary data.</text>
</comment>
<name>A0ABP4YHS8_9ACTN</name>
<evidence type="ECO:0000259" key="8">
    <source>
        <dbReference type="PROSITE" id="PS50928"/>
    </source>
</evidence>
<dbReference type="Pfam" id="PF00528">
    <property type="entry name" value="BPD_transp_1"/>
    <property type="match status" value="1"/>
</dbReference>
<protein>
    <submittedName>
        <fullName evidence="9">ABC transporter permease</fullName>
    </submittedName>
</protein>
<dbReference type="InterPro" id="IPR050366">
    <property type="entry name" value="BP-dependent_transpt_permease"/>
</dbReference>
<keyword evidence="5 7" id="KW-1133">Transmembrane helix</keyword>
<feature type="transmembrane region" description="Helical" evidence="7">
    <location>
        <begin position="142"/>
        <end position="166"/>
    </location>
</feature>
<evidence type="ECO:0000256" key="3">
    <source>
        <dbReference type="ARBA" id="ARBA00022475"/>
    </source>
</evidence>
<dbReference type="PROSITE" id="PS50928">
    <property type="entry name" value="ABC_TM1"/>
    <property type="match status" value="1"/>
</dbReference>
<keyword evidence="10" id="KW-1185">Reference proteome</keyword>
<comment type="similarity">
    <text evidence="7">Belongs to the binding-protein-dependent transport system permease family.</text>
</comment>
<feature type="domain" description="ABC transmembrane type-1" evidence="8">
    <location>
        <begin position="138"/>
        <end position="340"/>
    </location>
</feature>
<dbReference type="InterPro" id="IPR025966">
    <property type="entry name" value="OppC_N"/>
</dbReference>
<evidence type="ECO:0000313" key="9">
    <source>
        <dbReference type="EMBL" id="GAA1816333.1"/>
    </source>
</evidence>
<keyword evidence="4 7" id="KW-0812">Transmembrane</keyword>
<comment type="subcellular location">
    <subcellularLocation>
        <location evidence="1 7">Cell membrane</location>
        <topology evidence="1 7">Multi-pass membrane protein</topology>
    </subcellularLocation>
</comment>